<keyword evidence="2" id="KW-1185">Reference proteome</keyword>
<gene>
    <name evidence="1" type="ORF">SAMN05216561_10197</name>
</gene>
<protein>
    <submittedName>
        <fullName evidence="1">DNA-directed RNA polymerase specialized sigma subunit, sigma24 family</fullName>
    </submittedName>
</protein>
<organism evidence="1 2">
    <name type="scientific">Nocardioides psychrotolerans</name>
    <dbReference type="NCBI Taxonomy" id="1005945"/>
    <lineage>
        <taxon>Bacteria</taxon>
        <taxon>Bacillati</taxon>
        <taxon>Actinomycetota</taxon>
        <taxon>Actinomycetes</taxon>
        <taxon>Propionibacteriales</taxon>
        <taxon>Nocardioidaceae</taxon>
        <taxon>Nocardioides</taxon>
    </lineage>
</organism>
<dbReference type="GO" id="GO:0000428">
    <property type="term" value="C:DNA-directed RNA polymerase complex"/>
    <property type="evidence" value="ECO:0007669"/>
    <property type="project" value="UniProtKB-KW"/>
</dbReference>
<keyword evidence="1" id="KW-0804">Transcription</keyword>
<accession>A0A1I3BEK2</accession>
<keyword evidence="1" id="KW-0240">DNA-directed RNA polymerase</keyword>
<dbReference type="EMBL" id="FOQG01000001">
    <property type="protein sequence ID" value="SFH60708.1"/>
    <property type="molecule type" value="Genomic_DNA"/>
</dbReference>
<evidence type="ECO:0000313" key="1">
    <source>
        <dbReference type="EMBL" id="SFH60708.1"/>
    </source>
</evidence>
<dbReference type="STRING" id="1005945.SAMN05216561_10197"/>
<name>A0A1I3BEK2_9ACTN</name>
<dbReference type="OrthoDB" id="3765654at2"/>
<evidence type="ECO:0000313" key="2">
    <source>
        <dbReference type="Proteomes" id="UP000198649"/>
    </source>
</evidence>
<reference evidence="1 2" key="1">
    <citation type="submission" date="2016-10" db="EMBL/GenBank/DDBJ databases">
        <authorList>
            <person name="de Groot N.N."/>
        </authorList>
    </citation>
    <scope>NUCLEOTIDE SEQUENCE [LARGE SCALE GENOMIC DNA]</scope>
    <source>
        <strain evidence="1 2">CGMCC 1.11156</strain>
    </source>
</reference>
<dbReference type="RefSeq" id="WP_091109513.1">
    <property type="nucleotide sequence ID" value="NZ_BKAF01000001.1"/>
</dbReference>
<sequence length="621" mass="66785">MRDPQEFDAFYRDAGERLLVQTYALTGDLTAARSAVRDSFIVAWHHWRKVSRLDDPESSVRPHAWRHAQRRHTARLWHKESGIGADVKATLDALATLSVTQRKVLLLTQLATVTMPQMAREVGLPLEDAERELQTAASQFALALDIAAADIPIQFEGLAQVTSAVRFPRAPIVRRAGAARRRTHTTVGVVGAVAAFLLTGSLVTDVTGVRPDLDFRVGQTTSSPTSSPTASGSVAATPEVVLDESTLLTEAQVRRSAPSRTWSIRRTGDNSEGSGLLAPCQQARYADPRGTAALVRTFAAAPSGKEPQATVLQLTEESSSPRAARRAYTTALEWYGACLAERVQLLGTRTIGFVGDQAMLMTLRSFDAPVQTMSVGIARTGAYVTTTIANVRDEERPDVDGAAGLLADAVDGLCTLPDGGTCAGAPRPTDADPLPVGAAPAMLSELDLPPVTGVERPWVGTEPRRALTNVAATRCDDASFQGRFEGKPFTNNLTRTFLIPEARLPVRFGITETVASLPRARAEKFVEQIRTRLADCSDKDLGTDVVRVSHVDEAQTDITVWDLTTEISDNESVSYSMAILRNGTSVAQLTFVPDGSATLADGTFGAVAERALQRLARLPRP</sequence>
<dbReference type="AlphaFoldDB" id="A0A1I3BEK2"/>
<proteinExistence type="predicted"/>
<dbReference type="Proteomes" id="UP000198649">
    <property type="component" value="Unassembled WGS sequence"/>
</dbReference>